<comment type="pathway">
    <text evidence="1">Amino-acid biosynthesis; L-cysteine biosynthesis; L-cysteine from L-serine: step 1/2.</text>
</comment>
<dbReference type="NCBIfam" id="TIGR01172">
    <property type="entry name" value="cysE"/>
    <property type="match status" value="1"/>
</dbReference>
<dbReference type="GO" id="GO:0005737">
    <property type="term" value="C:cytoplasm"/>
    <property type="evidence" value="ECO:0007669"/>
    <property type="project" value="InterPro"/>
</dbReference>
<dbReference type="FunFam" id="2.160.10.10:FF:000007">
    <property type="entry name" value="Serine acetyltransferase"/>
    <property type="match status" value="1"/>
</dbReference>
<evidence type="ECO:0000256" key="1">
    <source>
        <dbReference type="ARBA" id="ARBA00004876"/>
    </source>
</evidence>
<accession>A0AAU7AV19</accession>
<dbReference type="InterPro" id="IPR001451">
    <property type="entry name" value="Hexapep"/>
</dbReference>
<dbReference type="InterPro" id="IPR045304">
    <property type="entry name" value="LbH_SAT"/>
</dbReference>
<comment type="catalytic activity">
    <reaction evidence="10">
        <text>L-serine + acetyl-CoA = O-acetyl-L-serine + CoA</text>
        <dbReference type="Rhea" id="RHEA:24560"/>
        <dbReference type="ChEBI" id="CHEBI:33384"/>
        <dbReference type="ChEBI" id="CHEBI:57287"/>
        <dbReference type="ChEBI" id="CHEBI:57288"/>
        <dbReference type="ChEBI" id="CHEBI:58340"/>
        <dbReference type="EC" id="2.3.1.30"/>
    </reaction>
</comment>
<dbReference type="KEGG" id="parq:DSM112329_02339"/>
<organism evidence="11">
    <name type="scientific">Paraconexibacter sp. AEG42_29</name>
    <dbReference type="NCBI Taxonomy" id="2997339"/>
    <lineage>
        <taxon>Bacteria</taxon>
        <taxon>Bacillati</taxon>
        <taxon>Actinomycetota</taxon>
        <taxon>Thermoleophilia</taxon>
        <taxon>Solirubrobacterales</taxon>
        <taxon>Paraconexibacteraceae</taxon>
        <taxon>Paraconexibacter</taxon>
    </lineage>
</organism>
<dbReference type="GO" id="GO:0006535">
    <property type="term" value="P:cysteine biosynthetic process from serine"/>
    <property type="evidence" value="ECO:0007669"/>
    <property type="project" value="InterPro"/>
</dbReference>
<dbReference type="InterPro" id="IPR042122">
    <property type="entry name" value="Ser_AcTrfase_N_sf"/>
</dbReference>
<evidence type="ECO:0000256" key="4">
    <source>
        <dbReference type="ARBA" id="ARBA00018522"/>
    </source>
</evidence>
<dbReference type="SUPFAM" id="SSF51161">
    <property type="entry name" value="Trimeric LpxA-like enzymes"/>
    <property type="match status" value="1"/>
</dbReference>
<evidence type="ECO:0000256" key="8">
    <source>
        <dbReference type="ARBA" id="ARBA00023192"/>
    </source>
</evidence>
<dbReference type="PANTHER" id="PTHR42811">
    <property type="entry name" value="SERINE ACETYLTRANSFERASE"/>
    <property type="match status" value="1"/>
</dbReference>
<keyword evidence="6 11" id="KW-0808">Transferase</keyword>
<keyword evidence="7" id="KW-0677">Repeat</keyword>
<dbReference type="AlphaFoldDB" id="A0AAU7AV19"/>
<proteinExistence type="inferred from homology"/>
<dbReference type="GO" id="GO:0009001">
    <property type="term" value="F:serine O-acetyltransferase activity"/>
    <property type="evidence" value="ECO:0007669"/>
    <property type="project" value="UniProtKB-EC"/>
</dbReference>
<keyword evidence="5" id="KW-0028">Amino-acid biosynthesis</keyword>
<reference evidence="11" key="1">
    <citation type="submission" date="2022-12" db="EMBL/GenBank/DDBJ databases">
        <title>Paraconexibacter alkalitolerans sp. nov. and Baekduia alba sp. nov., isolated from soil and emended description of the genera Paraconexibacter (Chun et al., 2020) and Baekduia (An et al., 2020).</title>
        <authorList>
            <person name="Vieira S."/>
            <person name="Huber K.J."/>
            <person name="Geppert A."/>
            <person name="Wolf J."/>
            <person name="Neumann-Schaal M."/>
            <person name="Muesken M."/>
            <person name="Overmann J."/>
        </authorList>
    </citation>
    <scope>NUCLEOTIDE SEQUENCE</scope>
    <source>
        <strain evidence="11">AEG42_29</strain>
    </source>
</reference>
<dbReference type="InterPro" id="IPR005881">
    <property type="entry name" value="Ser_O-AcTrfase"/>
</dbReference>
<gene>
    <name evidence="11" type="primary">cysE_1</name>
    <name evidence="11" type="ORF">DSM112329_02339</name>
</gene>
<dbReference type="EMBL" id="CP114014">
    <property type="protein sequence ID" value="XAY05486.1"/>
    <property type="molecule type" value="Genomic_DNA"/>
</dbReference>
<dbReference type="InterPro" id="IPR053376">
    <property type="entry name" value="Serine_acetyltransferase"/>
</dbReference>
<evidence type="ECO:0000256" key="2">
    <source>
        <dbReference type="ARBA" id="ARBA00007274"/>
    </source>
</evidence>
<sequence length="249" mass="25450">MLGLSTIARVAGEIRKDVAAVHDRDPAARGVSSAEILMAWPGVHALLAHRVAHVLHAARVPVVPRSIASATRSFTGIEIHPAARIGDGLFIDHGMGVVIGETAEIGDNVTLYQGVTLGGTGFATGKRHPTVQDNVTVGSGAKLLGPITVGHGAKVGANTVVIKDVPPNSTVVGNPGHPVRVDGRRPEGPDADWIHLPDPVADALRALTTRLAALEAAVGELGGPQADVEAAKAEVRRLRAVTGPSPAGG</sequence>
<evidence type="ECO:0000256" key="3">
    <source>
        <dbReference type="ARBA" id="ARBA00013266"/>
    </source>
</evidence>
<dbReference type="InterPro" id="IPR011004">
    <property type="entry name" value="Trimer_LpxA-like_sf"/>
</dbReference>
<comment type="similarity">
    <text evidence="2">Belongs to the transferase hexapeptide repeat family.</text>
</comment>
<dbReference type="Gene3D" id="1.10.3130.10">
    <property type="entry name" value="serine acetyltransferase, domain 1"/>
    <property type="match status" value="1"/>
</dbReference>
<dbReference type="CDD" id="cd03354">
    <property type="entry name" value="LbH_SAT"/>
    <property type="match status" value="1"/>
</dbReference>
<evidence type="ECO:0000256" key="9">
    <source>
        <dbReference type="ARBA" id="ARBA00023315"/>
    </source>
</evidence>
<keyword evidence="9 11" id="KW-0012">Acyltransferase</keyword>
<dbReference type="Pfam" id="PF00132">
    <property type="entry name" value="Hexapep"/>
    <property type="match status" value="1"/>
</dbReference>
<dbReference type="NCBIfam" id="NF041874">
    <property type="entry name" value="EPS_EpsC"/>
    <property type="match status" value="1"/>
</dbReference>
<dbReference type="Gene3D" id="2.160.10.10">
    <property type="entry name" value="Hexapeptide repeat proteins"/>
    <property type="match status" value="1"/>
</dbReference>
<evidence type="ECO:0000313" key="11">
    <source>
        <dbReference type="EMBL" id="XAY05486.1"/>
    </source>
</evidence>
<protein>
    <recommendedName>
        <fullName evidence="4">Serine acetyltransferase</fullName>
        <ecNumber evidence="3">2.3.1.30</ecNumber>
    </recommendedName>
</protein>
<evidence type="ECO:0000256" key="5">
    <source>
        <dbReference type="ARBA" id="ARBA00022605"/>
    </source>
</evidence>
<evidence type="ECO:0000256" key="7">
    <source>
        <dbReference type="ARBA" id="ARBA00022737"/>
    </source>
</evidence>
<dbReference type="EC" id="2.3.1.30" evidence="3"/>
<dbReference type="RefSeq" id="WP_354701993.1">
    <property type="nucleotide sequence ID" value="NZ_CP114014.1"/>
</dbReference>
<evidence type="ECO:0000256" key="10">
    <source>
        <dbReference type="ARBA" id="ARBA00049486"/>
    </source>
</evidence>
<name>A0AAU7AV19_9ACTN</name>
<keyword evidence="8" id="KW-0198">Cysteine biosynthesis</keyword>
<evidence type="ECO:0000256" key="6">
    <source>
        <dbReference type="ARBA" id="ARBA00022679"/>
    </source>
</evidence>
<dbReference type="InterPro" id="IPR018357">
    <property type="entry name" value="Hexapep_transf_CS"/>
</dbReference>
<dbReference type="PROSITE" id="PS00101">
    <property type="entry name" value="HEXAPEP_TRANSFERASES"/>
    <property type="match status" value="1"/>
</dbReference>